<dbReference type="NCBIfam" id="TIGR01610">
    <property type="entry name" value="phage_O_Nterm"/>
    <property type="match status" value="1"/>
</dbReference>
<protein>
    <submittedName>
        <fullName evidence="2">DNA replication protein</fullName>
    </submittedName>
</protein>
<dbReference type="InterPro" id="IPR036388">
    <property type="entry name" value="WH-like_DNA-bd_sf"/>
</dbReference>
<accession>A0A0P7PDF7</accession>
<dbReference type="PATRIC" id="fig|562.7813.peg.2009"/>
<comment type="caution">
    <text evidence="2">The sequence shown here is derived from an EMBL/GenBank/DDBJ whole genome shotgun (WGS) entry which is preliminary data.</text>
</comment>
<dbReference type="Pfam" id="PF04492">
    <property type="entry name" value="Phage_rep_O"/>
    <property type="match status" value="1"/>
</dbReference>
<sequence length="296" mass="33210">MGVVKLADYRPPLEVVEHRVAQLEDGFTRVANELLDAVMASGLSETELCVVLAVWRKTYGYNKKMDWVSNDQLEQMIAKHHTHCSTAKNQLVAKKVLVQEGRSVGMNTSIIEWKTKINGFCKTLAKPAKDSLAEVANKNLAESAKETLAEGAKDDGETLAESAFKTKQDLLTTKDNIQKTINNTPLPPEGECVGQEEKPVTKKTQIDYQAVLSAYNTTLGDRLPQAEALNDKRRRAIKRLLTELKEPTVEAVENYFAAFAERAPKFYFGENDRGWRASFDYLLRSDTLLKTREKAL</sequence>
<dbReference type="Proteomes" id="UP000050556">
    <property type="component" value="Unassembled WGS sequence"/>
</dbReference>
<evidence type="ECO:0000259" key="1">
    <source>
        <dbReference type="Pfam" id="PF04492"/>
    </source>
</evidence>
<gene>
    <name evidence="2" type="ORF">ACU57_17460</name>
</gene>
<dbReference type="InterPro" id="IPR006497">
    <property type="entry name" value="Phage_lambda_VrpO_N"/>
</dbReference>
<evidence type="ECO:0000313" key="3">
    <source>
        <dbReference type="Proteomes" id="UP000050556"/>
    </source>
</evidence>
<proteinExistence type="predicted"/>
<dbReference type="RefSeq" id="WP_054623531.1">
    <property type="nucleotide sequence ID" value="NZ_LDYI01000118.1"/>
</dbReference>
<reference evidence="2 3" key="1">
    <citation type="journal article" date="2015" name="Front. Microbiol.">
        <title>Genetic determinants of heat resistance in Escherichia coli.</title>
        <authorList>
            <person name="Mercer R.G."/>
            <person name="Zheng J."/>
            <person name="Garcia-Hernandez R."/>
            <person name="Ruan L."/>
            <person name="Ganzle M.G."/>
            <person name="McMullen L.M."/>
        </authorList>
    </citation>
    <scope>NUCLEOTIDE SEQUENCE [LARGE SCALE GENOMIC DNA]</scope>
    <source>
        <strain evidence="2 3">AW1.3</strain>
    </source>
</reference>
<evidence type="ECO:0000313" key="2">
    <source>
        <dbReference type="EMBL" id="KPO09343.1"/>
    </source>
</evidence>
<feature type="domain" description="Bacteriophage lambda Replication protein O N-terminal" evidence="1">
    <location>
        <begin position="19"/>
        <end position="113"/>
    </location>
</feature>
<dbReference type="AlphaFoldDB" id="A0A0P7PDF7"/>
<organism evidence="2 3">
    <name type="scientific">Escherichia coli</name>
    <dbReference type="NCBI Taxonomy" id="562"/>
    <lineage>
        <taxon>Bacteria</taxon>
        <taxon>Pseudomonadati</taxon>
        <taxon>Pseudomonadota</taxon>
        <taxon>Gammaproteobacteria</taxon>
        <taxon>Enterobacterales</taxon>
        <taxon>Enterobacteriaceae</taxon>
        <taxon>Escherichia</taxon>
    </lineage>
</organism>
<name>A0A0P7PDF7_ECOLX</name>
<dbReference type="EMBL" id="LDYI01000118">
    <property type="protein sequence ID" value="KPO09343.1"/>
    <property type="molecule type" value="Genomic_DNA"/>
</dbReference>
<dbReference type="GO" id="GO:0006260">
    <property type="term" value="P:DNA replication"/>
    <property type="evidence" value="ECO:0007669"/>
    <property type="project" value="InterPro"/>
</dbReference>
<dbReference type="Gene3D" id="1.10.10.10">
    <property type="entry name" value="Winged helix-like DNA-binding domain superfamily/Winged helix DNA-binding domain"/>
    <property type="match status" value="1"/>
</dbReference>